<evidence type="ECO:0000313" key="9">
    <source>
        <dbReference type="EMBL" id="MCQ8242179.1"/>
    </source>
</evidence>
<dbReference type="InterPro" id="IPR050393">
    <property type="entry name" value="MFP_Efflux_Pump"/>
</dbReference>
<keyword evidence="10" id="KW-1185">Reference proteome</keyword>
<dbReference type="Proteomes" id="UP001524547">
    <property type="component" value="Unassembled WGS sequence"/>
</dbReference>
<evidence type="ECO:0000313" key="10">
    <source>
        <dbReference type="Proteomes" id="UP001524547"/>
    </source>
</evidence>
<dbReference type="SUPFAM" id="SSF111369">
    <property type="entry name" value="HlyD-like secretion proteins"/>
    <property type="match status" value="1"/>
</dbReference>
<dbReference type="NCBIfam" id="TIGR01730">
    <property type="entry name" value="RND_mfp"/>
    <property type="match status" value="1"/>
</dbReference>
<dbReference type="RefSeq" id="WP_422920938.1">
    <property type="nucleotide sequence ID" value="NZ_JAMZEJ010000010.1"/>
</dbReference>
<feature type="coiled-coil region" evidence="5">
    <location>
        <begin position="73"/>
        <end position="142"/>
    </location>
</feature>
<evidence type="ECO:0000256" key="6">
    <source>
        <dbReference type="SAM" id="MobiDB-lite"/>
    </source>
</evidence>
<dbReference type="Gene3D" id="2.40.30.170">
    <property type="match status" value="1"/>
</dbReference>
<feature type="domain" description="Multidrug resistance protein MdtA-like barrel-sandwich hybrid" evidence="7">
    <location>
        <begin position="31"/>
        <end position="170"/>
    </location>
</feature>
<evidence type="ECO:0000256" key="3">
    <source>
        <dbReference type="ARBA" id="ARBA00022989"/>
    </source>
</evidence>
<keyword evidence="5" id="KW-0175">Coiled coil</keyword>
<feature type="domain" description="p-hydroxybenzoic acid efflux pump subunit AaeA-like beta-barrel" evidence="8">
    <location>
        <begin position="174"/>
        <end position="270"/>
    </location>
</feature>
<evidence type="ECO:0000256" key="4">
    <source>
        <dbReference type="ARBA" id="ARBA00023136"/>
    </source>
</evidence>
<dbReference type="InterPro" id="IPR058634">
    <property type="entry name" value="AaeA-lik-b-barrel"/>
</dbReference>
<keyword evidence="3" id="KW-1133">Transmembrane helix</keyword>
<evidence type="ECO:0000259" key="7">
    <source>
        <dbReference type="Pfam" id="PF25917"/>
    </source>
</evidence>
<gene>
    <name evidence="9" type="ORF">NFI88_15195</name>
</gene>
<sequence length="348" mass="37882">MLAITAALLALAWDHYVDAPWTRDGRVRVLVANVAPQVSGQIVVLRVQDNQRVRKGDVLYVIDPFDFQVKLRSAQAQVKMRAADQQVKQVQAERRRALTDLSTTAEEKQQYAGSAIMAQAELNDAEAQLTQAEIDLRRTAVASPVDGYVTNLQLRVGDYANTGVSNLSVVDAYSFWIDGYFEETKLDRICVGDPVEAQLMGFRQPIIGHIESLGRGVSVSNAGSSTQGLPSVDAVYTWVRLAQRIPVRVAIDHVPPGIPLASGLTVTVRVRQPSDASASTFPAEFGDAVNRILAIYRLRARMQRTCRAPDDPLSGRTTAIPADRQPEPQPASSMDLSLAPSMTAPPAP</sequence>
<comment type="similarity">
    <text evidence="1">Belongs to the membrane fusion protein (MFP) (TC 8.A.1) family.</text>
</comment>
<keyword evidence="4" id="KW-0472">Membrane</keyword>
<accession>A0ABT1W0Q0</accession>
<dbReference type="InterPro" id="IPR058625">
    <property type="entry name" value="MdtA-like_BSH"/>
</dbReference>
<dbReference type="EMBL" id="JAMZEJ010000010">
    <property type="protein sequence ID" value="MCQ8242179.1"/>
    <property type="molecule type" value="Genomic_DNA"/>
</dbReference>
<evidence type="ECO:0000256" key="1">
    <source>
        <dbReference type="ARBA" id="ARBA00009477"/>
    </source>
</evidence>
<evidence type="ECO:0000256" key="2">
    <source>
        <dbReference type="ARBA" id="ARBA00022692"/>
    </source>
</evidence>
<proteinExistence type="inferred from homology"/>
<dbReference type="Pfam" id="PF25917">
    <property type="entry name" value="BSH_RND"/>
    <property type="match status" value="1"/>
</dbReference>
<comment type="caution">
    <text evidence="9">The sequence shown here is derived from an EMBL/GenBank/DDBJ whole genome shotgun (WGS) entry which is preliminary data.</text>
</comment>
<dbReference type="Pfam" id="PF25963">
    <property type="entry name" value="Beta-barrel_AAEA"/>
    <property type="match status" value="1"/>
</dbReference>
<evidence type="ECO:0000259" key="8">
    <source>
        <dbReference type="Pfam" id="PF25963"/>
    </source>
</evidence>
<keyword evidence="2" id="KW-0812">Transmembrane</keyword>
<dbReference type="PANTHER" id="PTHR30367">
    <property type="entry name" value="P-HYDROXYBENZOIC ACID EFFLUX PUMP SUBUNIT AAEA-RELATED"/>
    <property type="match status" value="1"/>
</dbReference>
<dbReference type="PANTHER" id="PTHR30367:SF1">
    <property type="entry name" value="MULTIDRUG RESISTANCE PROTEIN MDTN"/>
    <property type="match status" value="1"/>
</dbReference>
<evidence type="ECO:0000256" key="5">
    <source>
        <dbReference type="SAM" id="Coils"/>
    </source>
</evidence>
<protein>
    <submittedName>
        <fullName evidence="9">HlyD family secretion protein</fullName>
    </submittedName>
</protein>
<feature type="region of interest" description="Disordered" evidence="6">
    <location>
        <begin position="307"/>
        <end position="348"/>
    </location>
</feature>
<dbReference type="InterPro" id="IPR006143">
    <property type="entry name" value="RND_pump_MFP"/>
</dbReference>
<dbReference type="Gene3D" id="2.40.50.100">
    <property type="match status" value="1"/>
</dbReference>
<organism evidence="9 10">
    <name type="scientific">Rhizosaccharibacter radicis</name>
    <dbReference type="NCBI Taxonomy" id="2782605"/>
    <lineage>
        <taxon>Bacteria</taxon>
        <taxon>Pseudomonadati</taxon>
        <taxon>Pseudomonadota</taxon>
        <taxon>Alphaproteobacteria</taxon>
        <taxon>Acetobacterales</taxon>
        <taxon>Acetobacteraceae</taxon>
        <taxon>Rhizosaccharibacter</taxon>
    </lineage>
</organism>
<reference evidence="9 10" key="1">
    <citation type="submission" date="2022-06" db="EMBL/GenBank/DDBJ databases">
        <title>Rhizosaccharibacter gen. nov. sp. nov. KSS12, endophytic bacteria isolated from sugarcane.</title>
        <authorList>
            <person name="Pitiwittayakul N."/>
        </authorList>
    </citation>
    <scope>NUCLEOTIDE SEQUENCE [LARGE SCALE GENOMIC DNA]</scope>
    <source>
        <strain evidence="9 10">KSS12</strain>
    </source>
</reference>
<name>A0ABT1W0Q0_9PROT</name>